<comment type="caution">
    <text evidence="1">The sequence shown here is derived from an EMBL/GenBank/DDBJ whole genome shotgun (WGS) entry which is preliminary data.</text>
</comment>
<dbReference type="EMBL" id="RKHO01000001">
    <property type="protein sequence ID" value="ROR89965.1"/>
    <property type="molecule type" value="Genomic_DNA"/>
</dbReference>
<dbReference type="Pfam" id="PF13279">
    <property type="entry name" value="4HBT_2"/>
    <property type="match status" value="1"/>
</dbReference>
<dbReference type="OrthoDB" id="9803287at2"/>
<dbReference type="GO" id="GO:0016787">
    <property type="term" value="F:hydrolase activity"/>
    <property type="evidence" value="ECO:0007669"/>
    <property type="project" value="UniProtKB-KW"/>
</dbReference>
<dbReference type="Proteomes" id="UP000281738">
    <property type="component" value="Unassembled WGS sequence"/>
</dbReference>
<dbReference type="SUPFAM" id="SSF54637">
    <property type="entry name" value="Thioesterase/thiol ester dehydrase-isomerase"/>
    <property type="match status" value="1"/>
</dbReference>
<sequence>MVVESRSRSRGGRRRWGTVARVSTLPSYAEIAALPSYSERPVPVAFEDINGHMNVRYYLGIASEGLDEALTEVGIPTNWADKGFAIFSAEHHLTYVAELLTGDTVSVRVLLVGRSERALHLVVYLLDDTHEQISCIVEEICLHMDMSTRTTSPWPEEVASQIDARVAEHQALSVEPTLSGSMSLR</sequence>
<dbReference type="AlphaFoldDB" id="A0A3N2CR08"/>
<gene>
    <name evidence="1" type="ORF">EDD33_0796</name>
</gene>
<dbReference type="Gene3D" id="3.10.129.10">
    <property type="entry name" value="Hotdog Thioesterase"/>
    <property type="match status" value="1"/>
</dbReference>
<keyword evidence="2" id="KW-1185">Reference proteome</keyword>
<dbReference type="InterPro" id="IPR029069">
    <property type="entry name" value="HotDog_dom_sf"/>
</dbReference>
<keyword evidence="1" id="KW-0378">Hydrolase</keyword>
<organism evidence="1 2">
    <name type="scientific">Nocardioides aurantiacus</name>
    <dbReference type="NCBI Taxonomy" id="86796"/>
    <lineage>
        <taxon>Bacteria</taxon>
        <taxon>Bacillati</taxon>
        <taxon>Actinomycetota</taxon>
        <taxon>Actinomycetes</taxon>
        <taxon>Propionibacteriales</taxon>
        <taxon>Nocardioidaceae</taxon>
        <taxon>Nocardioides</taxon>
    </lineage>
</organism>
<reference evidence="1 2" key="1">
    <citation type="submission" date="2018-11" db="EMBL/GenBank/DDBJ databases">
        <title>Sequencing the genomes of 1000 actinobacteria strains.</title>
        <authorList>
            <person name="Klenk H.-P."/>
        </authorList>
    </citation>
    <scope>NUCLEOTIDE SEQUENCE [LARGE SCALE GENOMIC DNA]</scope>
    <source>
        <strain evidence="1 2">DSM 12652</strain>
    </source>
</reference>
<accession>A0A3N2CR08</accession>
<protein>
    <submittedName>
        <fullName evidence="1">Acyl-CoA thioester hydrolase</fullName>
    </submittedName>
</protein>
<evidence type="ECO:0000313" key="1">
    <source>
        <dbReference type="EMBL" id="ROR89965.1"/>
    </source>
</evidence>
<dbReference type="CDD" id="cd00586">
    <property type="entry name" value="4HBT"/>
    <property type="match status" value="1"/>
</dbReference>
<name>A0A3N2CR08_9ACTN</name>
<evidence type="ECO:0000313" key="2">
    <source>
        <dbReference type="Proteomes" id="UP000281738"/>
    </source>
</evidence>
<proteinExistence type="predicted"/>